<dbReference type="AlphaFoldDB" id="A0AB34JIL5"/>
<dbReference type="SUPFAM" id="SSF50729">
    <property type="entry name" value="PH domain-like"/>
    <property type="match status" value="1"/>
</dbReference>
<dbReference type="SMART" id="SM00233">
    <property type="entry name" value="PH"/>
    <property type="match status" value="1"/>
</dbReference>
<dbReference type="Gene3D" id="3.30.1010.10">
    <property type="entry name" value="Phosphatidylinositol 3-kinase Catalytic Subunit, Chain A, domain 4"/>
    <property type="match status" value="1"/>
</dbReference>
<dbReference type="InterPro" id="IPR036940">
    <property type="entry name" value="PI3/4_kinase_cat_sf"/>
</dbReference>
<dbReference type="GO" id="GO:0005737">
    <property type="term" value="C:cytoplasm"/>
    <property type="evidence" value="ECO:0007669"/>
    <property type="project" value="TreeGrafter"/>
</dbReference>
<dbReference type="GO" id="GO:0048015">
    <property type="term" value="P:phosphatidylinositol-mediated signaling"/>
    <property type="evidence" value="ECO:0007669"/>
    <property type="project" value="TreeGrafter"/>
</dbReference>
<dbReference type="InterPro" id="IPR011009">
    <property type="entry name" value="Kinase-like_dom_sf"/>
</dbReference>
<gene>
    <name evidence="5" type="ORF">AB1Y20_021560</name>
</gene>
<dbReference type="InterPro" id="IPR015433">
    <property type="entry name" value="PI3/4_kinase"/>
</dbReference>
<dbReference type="EMBL" id="JBGBPQ010000007">
    <property type="protein sequence ID" value="KAL1521910.1"/>
    <property type="molecule type" value="Genomic_DNA"/>
</dbReference>
<keyword evidence="2" id="KW-0418">Kinase</keyword>
<dbReference type="GO" id="GO:0046854">
    <property type="term" value="P:phosphatidylinositol phosphate biosynthetic process"/>
    <property type="evidence" value="ECO:0007669"/>
    <property type="project" value="InterPro"/>
</dbReference>
<feature type="domain" description="PH" evidence="4">
    <location>
        <begin position="60"/>
        <end position="174"/>
    </location>
</feature>
<reference evidence="5 6" key="1">
    <citation type="journal article" date="2024" name="Science">
        <title>Giant polyketide synthase enzymes in the biosynthesis of giant marine polyether toxins.</title>
        <authorList>
            <person name="Fallon T.R."/>
            <person name="Shende V.V."/>
            <person name="Wierzbicki I.H."/>
            <person name="Pendleton A.L."/>
            <person name="Watervoot N.F."/>
            <person name="Auber R.P."/>
            <person name="Gonzalez D.J."/>
            <person name="Wisecaver J.H."/>
            <person name="Moore B.S."/>
        </authorList>
    </citation>
    <scope>NUCLEOTIDE SEQUENCE [LARGE SCALE GENOMIC DNA]</scope>
    <source>
        <strain evidence="5 6">12B1</strain>
    </source>
</reference>
<dbReference type="InterPro" id="IPR000403">
    <property type="entry name" value="PI3/4_kinase_cat_dom"/>
</dbReference>
<feature type="region of interest" description="Disordered" evidence="3">
    <location>
        <begin position="1"/>
        <end position="58"/>
    </location>
</feature>
<sequence length="683" mass="73654">MDEGGEAGSRRDADTAADQHGGSARGDTPSPVPLDPPDDSAARWEEAEPPPPPEHPLPVTVLMEGLLEKKPMHGFGMVERGLGGGWRCRRVLLLAAGAPLSRAWLEWHHGDDDDAEPPTLPLAPALIRLRACGDAGDDAERCLTVDNGAATLVLRLGGEAERDAWLKAIARCVERLKAAAFAASVRRAEARVAARPEEEAREGVRLMVERFFSSRAIQTVVPPADEAFNHDEALPALAASLALCFLGADAEARLVRRGEGGEGEAGEAEASPREVELSLFPWQPRVLRGVEAAAAEVVRAWDGGELRADLSSAASYLDGALGISSPFDYPFGGGAAAPLPAEAGGVARWNDFVRAFHQAMVRRIVSIATRLPSAMEKLADVLTEHYAVLRTAEDSGGAAVIDVRETATAEAVAVRCEVIKRMSGAKTKPLLLRVTLSYPSPRDEAKEDAASRRAQLPPLVFFKLGDSLVQDQATLLLLSQMNQIWQAAGATCFTRVYRVCPTAERAGFIEALEDALPVLAVSSFVYSRSLHDSAVGAFTAGFILGLADRHQENMLLCGSEHDVLAHIDFGYVAGRRPWFDANLLPIPERFKTCFVAAGHWASFVNDVGFAFTILQERRLQLCTVAKALSEPLSQLNFHAYIEQCLRGNSAADVRALVEGAPSDISRRFKNLHHKLSHHNLLSS</sequence>
<dbReference type="Proteomes" id="UP001515480">
    <property type="component" value="Unassembled WGS sequence"/>
</dbReference>
<name>A0AB34JIL5_PRYPA</name>
<protein>
    <recommendedName>
        <fullName evidence="4">PH domain-containing protein</fullName>
    </recommendedName>
</protein>
<keyword evidence="1" id="KW-0808">Transferase</keyword>
<dbReference type="SUPFAM" id="SSF56112">
    <property type="entry name" value="Protein kinase-like (PK-like)"/>
    <property type="match status" value="1"/>
</dbReference>
<dbReference type="PROSITE" id="PS50003">
    <property type="entry name" value="PH_DOMAIN"/>
    <property type="match status" value="1"/>
</dbReference>
<dbReference type="InterPro" id="IPR001849">
    <property type="entry name" value="PH_domain"/>
</dbReference>
<dbReference type="Gene3D" id="1.10.1070.11">
    <property type="entry name" value="Phosphatidylinositol 3-/4-kinase, catalytic domain"/>
    <property type="match status" value="1"/>
</dbReference>
<accession>A0AB34JIL5</accession>
<keyword evidence="6" id="KW-1185">Reference proteome</keyword>
<proteinExistence type="predicted"/>
<comment type="caution">
    <text evidence="5">The sequence shown here is derived from an EMBL/GenBank/DDBJ whole genome shotgun (WGS) entry which is preliminary data.</text>
</comment>
<evidence type="ECO:0000256" key="2">
    <source>
        <dbReference type="ARBA" id="ARBA00022777"/>
    </source>
</evidence>
<dbReference type="GO" id="GO:0052742">
    <property type="term" value="F:phosphatidylinositol kinase activity"/>
    <property type="evidence" value="ECO:0007669"/>
    <property type="project" value="TreeGrafter"/>
</dbReference>
<organism evidence="5 6">
    <name type="scientific">Prymnesium parvum</name>
    <name type="common">Toxic golden alga</name>
    <dbReference type="NCBI Taxonomy" id="97485"/>
    <lineage>
        <taxon>Eukaryota</taxon>
        <taxon>Haptista</taxon>
        <taxon>Haptophyta</taxon>
        <taxon>Prymnesiophyceae</taxon>
        <taxon>Prymnesiales</taxon>
        <taxon>Prymnesiaceae</taxon>
        <taxon>Prymnesium</taxon>
    </lineage>
</organism>
<evidence type="ECO:0000256" key="3">
    <source>
        <dbReference type="SAM" id="MobiDB-lite"/>
    </source>
</evidence>
<dbReference type="SMART" id="SM00146">
    <property type="entry name" value="PI3Kc"/>
    <property type="match status" value="1"/>
</dbReference>
<evidence type="ECO:0000313" key="5">
    <source>
        <dbReference type="EMBL" id="KAL1521910.1"/>
    </source>
</evidence>
<dbReference type="GO" id="GO:0016020">
    <property type="term" value="C:membrane"/>
    <property type="evidence" value="ECO:0007669"/>
    <property type="project" value="TreeGrafter"/>
</dbReference>
<evidence type="ECO:0000313" key="6">
    <source>
        <dbReference type="Proteomes" id="UP001515480"/>
    </source>
</evidence>
<evidence type="ECO:0000256" key="1">
    <source>
        <dbReference type="ARBA" id="ARBA00022679"/>
    </source>
</evidence>
<dbReference type="PANTHER" id="PTHR10048">
    <property type="entry name" value="PHOSPHATIDYLINOSITOL KINASE"/>
    <property type="match status" value="1"/>
</dbReference>
<evidence type="ECO:0000259" key="4">
    <source>
        <dbReference type="PROSITE" id="PS50003"/>
    </source>
</evidence>